<dbReference type="OrthoDB" id="211656at2157"/>
<dbReference type="Pfam" id="PF26650">
    <property type="entry name" value="DUF8215"/>
    <property type="match status" value="1"/>
</dbReference>
<dbReference type="AlphaFoldDB" id="A0A521ASR1"/>
<keyword evidence="5" id="KW-1185">Reference proteome</keyword>
<dbReference type="Proteomes" id="UP000319712">
    <property type="component" value="Unassembled WGS sequence"/>
</dbReference>
<accession>A0A521ASR1</accession>
<feature type="transmembrane region" description="Helical" evidence="2">
    <location>
        <begin position="91"/>
        <end position="112"/>
    </location>
</feature>
<feature type="domain" description="DUF8215" evidence="3">
    <location>
        <begin position="67"/>
        <end position="189"/>
    </location>
</feature>
<keyword evidence="2" id="KW-0812">Transmembrane</keyword>
<feature type="region of interest" description="Disordered" evidence="1">
    <location>
        <begin position="1"/>
        <end position="39"/>
    </location>
</feature>
<keyword evidence="2" id="KW-1133">Transmembrane helix</keyword>
<protein>
    <recommendedName>
        <fullName evidence="3">DUF8215 domain-containing protein</fullName>
    </recommendedName>
</protein>
<keyword evidence="2" id="KW-0472">Membrane</keyword>
<feature type="transmembrane region" description="Helical" evidence="2">
    <location>
        <begin position="133"/>
        <end position="153"/>
    </location>
</feature>
<proteinExistence type="predicted"/>
<dbReference type="EMBL" id="FXTD01000001">
    <property type="protein sequence ID" value="SMO37888.1"/>
    <property type="molecule type" value="Genomic_DNA"/>
</dbReference>
<feature type="compositionally biased region" description="Basic and acidic residues" evidence="1">
    <location>
        <begin position="1"/>
        <end position="13"/>
    </location>
</feature>
<dbReference type="RefSeq" id="WP_142985280.1">
    <property type="nucleotide sequence ID" value="NZ_FXTD01000001.1"/>
</dbReference>
<evidence type="ECO:0000313" key="4">
    <source>
        <dbReference type="EMBL" id="SMO37888.1"/>
    </source>
</evidence>
<evidence type="ECO:0000313" key="5">
    <source>
        <dbReference type="Proteomes" id="UP000319712"/>
    </source>
</evidence>
<feature type="transmembrane region" description="Helical" evidence="2">
    <location>
        <begin position="165"/>
        <end position="188"/>
    </location>
</feature>
<evidence type="ECO:0000256" key="2">
    <source>
        <dbReference type="SAM" id="Phobius"/>
    </source>
</evidence>
<dbReference type="InterPro" id="IPR058528">
    <property type="entry name" value="DUF8215"/>
</dbReference>
<feature type="compositionally biased region" description="Basic residues" evidence="1">
    <location>
        <begin position="17"/>
        <end position="28"/>
    </location>
</feature>
<sequence length="196" mass="20783">MSDSTRPDRDDGLPNRTRAHRGGGRSPRRGPPGRETSAATSGYRREFLAIGGRSGTEKDPIGALLSDLGRIVGEVGTLTLPVMLYLSVAQGWALVALFETWLVGLTTMVVVGTLVRNGRVAPLLTDAPGWARLLPTLILLRLVYFNATLLVAIHGGSAVASGTGAVTLGLLWSIVASGAGTLLFPRAVDEWMARRR</sequence>
<name>A0A521ASR1_9EURY</name>
<organism evidence="4 5">
    <name type="scientific">Halorubrum cibi</name>
    <dbReference type="NCBI Taxonomy" id="413815"/>
    <lineage>
        <taxon>Archaea</taxon>
        <taxon>Methanobacteriati</taxon>
        <taxon>Methanobacteriota</taxon>
        <taxon>Stenosarchaea group</taxon>
        <taxon>Halobacteria</taxon>
        <taxon>Halobacteriales</taxon>
        <taxon>Haloferacaceae</taxon>
        <taxon>Halorubrum</taxon>
    </lineage>
</organism>
<evidence type="ECO:0000256" key="1">
    <source>
        <dbReference type="SAM" id="MobiDB-lite"/>
    </source>
</evidence>
<reference evidence="4 5" key="1">
    <citation type="submission" date="2017-05" db="EMBL/GenBank/DDBJ databases">
        <authorList>
            <person name="Varghese N."/>
            <person name="Submissions S."/>
        </authorList>
    </citation>
    <scope>NUCLEOTIDE SEQUENCE [LARGE SCALE GENOMIC DNA]</scope>
    <source>
        <strain evidence="4 5">DSM 19504</strain>
    </source>
</reference>
<evidence type="ECO:0000259" key="3">
    <source>
        <dbReference type="Pfam" id="PF26650"/>
    </source>
</evidence>
<gene>
    <name evidence="4" type="ORF">SAMN06264867_101360</name>
</gene>